<name>A0A816KU24_BRANA</name>
<dbReference type="Pfam" id="PF01105">
    <property type="entry name" value="EMP24_GP25L"/>
    <property type="match status" value="1"/>
</dbReference>
<gene>
    <name evidence="11" type="ORF">DARMORV10_C02P51190.1</name>
</gene>
<keyword evidence="6" id="KW-0175">Coiled coil</keyword>
<dbReference type="GO" id="GO:0016020">
    <property type="term" value="C:membrane"/>
    <property type="evidence" value="ECO:0007669"/>
    <property type="project" value="UniProtKB-SubCell"/>
</dbReference>
<feature type="domain" description="GOLD" evidence="10">
    <location>
        <begin position="27"/>
        <end position="161"/>
    </location>
</feature>
<accession>A0A816KU24</accession>
<feature type="signal peptide" evidence="9">
    <location>
        <begin position="1"/>
        <end position="27"/>
    </location>
</feature>
<evidence type="ECO:0000256" key="8">
    <source>
        <dbReference type="SAM" id="Phobius"/>
    </source>
</evidence>
<dbReference type="SMART" id="SM01190">
    <property type="entry name" value="EMP24_GP25L"/>
    <property type="match status" value="1"/>
</dbReference>
<protein>
    <submittedName>
        <fullName evidence="11">(rape) hypothetical protein</fullName>
    </submittedName>
</protein>
<evidence type="ECO:0000256" key="7">
    <source>
        <dbReference type="ARBA" id="ARBA00023136"/>
    </source>
</evidence>
<sequence>MAKTLDILRRSLVCLLILTLLSPTTLSMRFELHSGQMKCISEDIYEKSISVGKYFIVNPNEDHPLSASHKVIVKVVGYKSVPFKFDLLCCFWQMMDLSVKKLFNTVESIHDEMYYLHDREAEMQDLNRSTNSKMAWFSFLSLGVCLSVVGLQFWHLKSFFGKKKLI</sequence>
<dbReference type="EMBL" id="HG994366">
    <property type="protein sequence ID" value="CAF1919931.1"/>
    <property type="molecule type" value="Genomic_DNA"/>
</dbReference>
<organism evidence="11">
    <name type="scientific">Brassica napus</name>
    <name type="common">Rape</name>
    <dbReference type="NCBI Taxonomy" id="3708"/>
    <lineage>
        <taxon>Eukaryota</taxon>
        <taxon>Viridiplantae</taxon>
        <taxon>Streptophyta</taxon>
        <taxon>Embryophyta</taxon>
        <taxon>Tracheophyta</taxon>
        <taxon>Spermatophyta</taxon>
        <taxon>Magnoliopsida</taxon>
        <taxon>eudicotyledons</taxon>
        <taxon>Gunneridae</taxon>
        <taxon>Pentapetalae</taxon>
        <taxon>rosids</taxon>
        <taxon>malvids</taxon>
        <taxon>Brassicales</taxon>
        <taxon>Brassicaceae</taxon>
        <taxon>Brassiceae</taxon>
        <taxon>Brassica</taxon>
    </lineage>
</organism>
<evidence type="ECO:0000256" key="4">
    <source>
        <dbReference type="ARBA" id="ARBA00022729"/>
    </source>
</evidence>
<comment type="similarity">
    <text evidence="2">Belongs to the EMP24/GP25L family.</text>
</comment>
<dbReference type="Proteomes" id="UP001295469">
    <property type="component" value="Chromosome C02"/>
</dbReference>
<keyword evidence="7 8" id="KW-0472">Membrane</keyword>
<keyword evidence="4 9" id="KW-0732">Signal</keyword>
<reference evidence="11" key="1">
    <citation type="submission" date="2021-01" db="EMBL/GenBank/DDBJ databases">
        <authorList>
            <consortium name="Genoscope - CEA"/>
            <person name="William W."/>
        </authorList>
    </citation>
    <scope>NUCLEOTIDE SEQUENCE</scope>
</reference>
<feature type="transmembrane region" description="Helical" evidence="8">
    <location>
        <begin position="134"/>
        <end position="154"/>
    </location>
</feature>
<evidence type="ECO:0000256" key="3">
    <source>
        <dbReference type="ARBA" id="ARBA00022692"/>
    </source>
</evidence>
<dbReference type="InterPro" id="IPR015720">
    <property type="entry name" value="Emp24-like"/>
</dbReference>
<evidence type="ECO:0000256" key="1">
    <source>
        <dbReference type="ARBA" id="ARBA00004479"/>
    </source>
</evidence>
<evidence type="ECO:0000256" key="9">
    <source>
        <dbReference type="SAM" id="SignalP"/>
    </source>
</evidence>
<evidence type="ECO:0000256" key="5">
    <source>
        <dbReference type="ARBA" id="ARBA00022989"/>
    </source>
</evidence>
<comment type="subcellular location">
    <subcellularLocation>
        <location evidence="1">Membrane</location>
        <topology evidence="1">Single-pass type I membrane protein</topology>
    </subcellularLocation>
</comment>
<keyword evidence="3 8" id="KW-0812">Transmembrane</keyword>
<proteinExistence type="inferred from homology"/>
<dbReference type="InterPro" id="IPR009038">
    <property type="entry name" value="GOLD_dom"/>
</dbReference>
<dbReference type="AlphaFoldDB" id="A0A816KU24"/>
<feature type="chain" id="PRO_5032872081" evidence="9">
    <location>
        <begin position="28"/>
        <end position="166"/>
    </location>
</feature>
<evidence type="ECO:0000313" key="11">
    <source>
        <dbReference type="EMBL" id="CAF1919931.1"/>
    </source>
</evidence>
<keyword evidence="5 8" id="KW-1133">Transmembrane helix</keyword>
<evidence type="ECO:0000256" key="2">
    <source>
        <dbReference type="ARBA" id="ARBA00007104"/>
    </source>
</evidence>
<evidence type="ECO:0000259" key="10">
    <source>
        <dbReference type="SMART" id="SM01190"/>
    </source>
</evidence>
<evidence type="ECO:0000256" key="6">
    <source>
        <dbReference type="ARBA" id="ARBA00023054"/>
    </source>
</evidence>
<dbReference type="PANTHER" id="PTHR22811">
    <property type="entry name" value="TRANSMEMBRANE EMP24 DOMAIN-CONTAINING PROTEIN"/>
    <property type="match status" value="1"/>
</dbReference>